<accession>A0A074Y3E5</accession>
<sequence length="257" mass="28525">MAEKDWTEIDADWLRENEVVRAYIAPHNEPSQFADESAFYAALLQAGVKYVVKVSTNVKYVGPTNPVYYGRSHWAIENLLDQTEFRGLQWTSLQPNFFTAMYLSSAAQWIKAYRRTGNQEVLKTNVAEDVAVAMIDPRDVGKVGAHLLTLDDVTPHNGARYVLSGPEDINGKDILELVESFANVKVETVEYKDVSWIDDLASSGVYPKKVLSSIKAGCIPLWNAQCSLSGSPTSKKIIALAAPSRTPIQALETMLRN</sequence>
<dbReference type="HOGENOM" id="CLU_076691_0_0_1"/>
<gene>
    <name evidence="1" type="ORF">AUEXF2481DRAFT_567999</name>
</gene>
<organism evidence="1 2">
    <name type="scientific">Aureobasidium subglaciale (strain EXF-2481)</name>
    <name type="common">Aureobasidium pullulans var. subglaciale</name>
    <dbReference type="NCBI Taxonomy" id="1043005"/>
    <lineage>
        <taxon>Eukaryota</taxon>
        <taxon>Fungi</taxon>
        <taxon>Dikarya</taxon>
        <taxon>Ascomycota</taxon>
        <taxon>Pezizomycotina</taxon>
        <taxon>Dothideomycetes</taxon>
        <taxon>Dothideomycetidae</taxon>
        <taxon>Dothideales</taxon>
        <taxon>Saccotheciaceae</taxon>
        <taxon>Aureobasidium</taxon>
    </lineage>
</organism>
<dbReference type="PANTHER" id="PTHR43162:SF1">
    <property type="entry name" value="PRESTALK A DIFFERENTIATION PROTEIN A"/>
    <property type="match status" value="1"/>
</dbReference>
<dbReference type="PANTHER" id="PTHR43162">
    <property type="match status" value="1"/>
</dbReference>
<dbReference type="SUPFAM" id="SSF51735">
    <property type="entry name" value="NAD(P)-binding Rossmann-fold domains"/>
    <property type="match status" value="1"/>
</dbReference>
<dbReference type="GeneID" id="25369107"/>
<protein>
    <recommendedName>
        <fullName evidence="3">NmrA-like domain-containing protein</fullName>
    </recommendedName>
</protein>
<dbReference type="RefSeq" id="XP_013338992.1">
    <property type="nucleotide sequence ID" value="XM_013483538.1"/>
</dbReference>
<name>A0A074Y3E5_AURSE</name>
<dbReference type="EMBL" id="KL584790">
    <property type="protein sequence ID" value="KEQ90464.1"/>
    <property type="molecule type" value="Genomic_DNA"/>
</dbReference>
<dbReference type="OMA" id="IAYYPRA"/>
<evidence type="ECO:0000313" key="1">
    <source>
        <dbReference type="EMBL" id="KEQ90464.1"/>
    </source>
</evidence>
<dbReference type="Proteomes" id="UP000030641">
    <property type="component" value="Unassembled WGS sequence"/>
</dbReference>
<dbReference type="STRING" id="1043005.A0A074Y3E5"/>
<evidence type="ECO:0008006" key="3">
    <source>
        <dbReference type="Google" id="ProtNLM"/>
    </source>
</evidence>
<dbReference type="InParanoid" id="A0A074Y3E5"/>
<evidence type="ECO:0000313" key="2">
    <source>
        <dbReference type="Proteomes" id="UP000030641"/>
    </source>
</evidence>
<dbReference type="InterPro" id="IPR051604">
    <property type="entry name" value="Ergot_Alk_Oxidoreductase"/>
</dbReference>
<dbReference type="InterPro" id="IPR036291">
    <property type="entry name" value="NAD(P)-bd_dom_sf"/>
</dbReference>
<keyword evidence="2" id="KW-1185">Reference proteome</keyword>
<dbReference type="OrthoDB" id="413314at2759"/>
<dbReference type="Gene3D" id="3.40.50.720">
    <property type="entry name" value="NAD(P)-binding Rossmann-like Domain"/>
    <property type="match status" value="1"/>
</dbReference>
<reference evidence="1 2" key="1">
    <citation type="journal article" date="2014" name="BMC Genomics">
        <title>Genome sequencing of four Aureobasidium pullulans varieties: biotechnological potential, stress tolerance, and description of new species.</title>
        <authorList>
            <person name="Gostin Ar C."/>
            <person name="Ohm R.A."/>
            <person name="Kogej T."/>
            <person name="Sonjak S."/>
            <person name="Turk M."/>
            <person name="Zajc J."/>
            <person name="Zalar P."/>
            <person name="Grube M."/>
            <person name="Sun H."/>
            <person name="Han J."/>
            <person name="Sharma A."/>
            <person name="Chiniquy J."/>
            <person name="Ngan C.Y."/>
            <person name="Lipzen A."/>
            <person name="Barry K."/>
            <person name="Grigoriev I.V."/>
            <person name="Gunde-Cimerman N."/>
        </authorList>
    </citation>
    <scope>NUCLEOTIDE SEQUENCE [LARGE SCALE GENOMIC DNA]</scope>
    <source>
        <strain evidence="1 2">EXF-2481</strain>
    </source>
</reference>
<proteinExistence type="predicted"/>
<dbReference type="AlphaFoldDB" id="A0A074Y3E5"/>